<organism evidence="1">
    <name type="scientific">Siphoviridae sp. ctorp6</name>
    <dbReference type="NCBI Taxonomy" id="2825673"/>
    <lineage>
        <taxon>Viruses</taxon>
        <taxon>Duplodnaviria</taxon>
        <taxon>Heunggongvirae</taxon>
        <taxon>Uroviricota</taxon>
        <taxon>Caudoviricetes</taxon>
    </lineage>
</organism>
<reference evidence="1" key="1">
    <citation type="journal article" date="2021" name="Proc. Natl. Acad. Sci. U.S.A.">
        <title>A Catalog of Tens of Thousands of Viruses from Human Metagenomes Reveals Hidden Associations with Chronic Diseases.</title>
        <authorList>
            <person name="Tisza M.J."/>
            <person name="Buck C.B."/>
        </authorList>
    </citation>
    <scope>NUCLEOTIDE SEQUENCE</scope>
    <source>
        <strain evidence="1">Ctorp6</strain>
    </source>
</reference>
<sequence length="30" mass="3557">MSLHKLYERVTTKLYSISSKIANRYLSKIL</sequence>
<accession>A0A8S5PCS1</accession>
<dbReference type="EMBL" id="BK015394">
    <property type="protein sequence ID" value="DAE04778.1"/>
    <property type="molecule type" value="Genomic_DNA"/>
</dbReference>
<name>A0A8S5PCS1_9CAUD</name>
<evidence type="ECO:0000313" key="1">
    <source>
        <dbReference type="EMBL" id="DAE04778.1"/>
    </source>
</evidence>
<protein>
    <submittedName>
        <fullName evidence="1">Uncharacterized protein</fullName>
    </submittedName>
</protein>
<proteinExistence type="predicted"/>